<keyword evidence="2" id="KW-0378">Hydrolase</keyword>
<feature type="domain" description="Serine aminopeptidase S33" evidence="1">
    <location>
        <begin position="119"/>
        <end position="232"/>
    </location>
</feature>
<dbReference type="Pfam" id="PF12146">
    <property type="entry name" value="Hydrolase_4"/>
    <property type="match status" value="2"/>
</dbReference>
<comment type="caution">
    <text evidence="2">The sequence shown here is derived from an EMBL/GenBank/DDBJ whole genome shotgun (WGS) entry which is preliminary data.</text>
</comment>
<dbReference type="InterPro" id="IPR022742">
    <property type="entry name" value="Hydrolase_4"/>
</dbReference>
<dbReference type="SUPFAM" id="SSF53474">
    <property type="entry name" value="alpha/beta-Hydrolases"/>
    <property type="match status" value="1"/>
</dbReference>
<evidence type="ECO:0000259" key="1">
    <source>
        <dbReference type="Pfam" id="PF12146"/>
    </source>
</evidence>
<proteinExistence type="predicted"/>
<dbReference type="PANTHER" id="PTHR12277:SF81">
    <property type="entry name" value="PROTEIN ABHD13"/>
    <property type="match status" value="1"/>
</dbReference>
<dbReference type="PANTHER" id="PTHR12277">
    <property type="entry name" value="ALPHA/BETA HYDROLASE DOMAIN-CONTAINING PROTEIN"/>
    <property type="match status" value="1"/>
</dbReference>
<dbReference type="EMBL" id="JABWMJ010000001">
    <property type="protein sequence ID" value="NUZ04244.1"/>
    <property type="molecule type" value="Genomic_DNA"/>
</dbReference>
<dbReference type="Gene3D" id="3.40.50.1820">
    <property type="entry name" value="alpha/beta hydrolase"/>
    <property type="match status" value="1"/>
</dbReference>
<dbReference type="InterPro" id="IPR029058">
    <property type="entry name" value="AB_hydrolase_fold"/>
</dbReference>
<reference evidence="2 3" key="1">
    <citation type="submission" date="2020-06" db="EMBL/GenBank/DDBJ databases">
        <title>Schlegella sp. ID0723 isolated from air conditioner.</title>
        <authorList>
            <person name="Kim D.Y."/>
            <person name="Kim D.-U."/>
        </authorList>
    </citation>
    <scope>NUCLEOTIDE SEQUENCE [LARGE SCALE GENOMIC DNA]</scope>
    <source>
        <strain evidence="2 3">ID0723</strain>
    </source>
</reference>
<keyword evidence="3" id="KW-1185">Reference proteome</keyword>
<evidence type="ECO:0000313" key="3">
    <source>
        <dbReference type="Proteomes" id="UP000529637"/>
    </source>
</evidence>
<organism evidence="2 3">
    <name type="scientific">Piscinibacter koreensis</name>
    <dbReference type="NCBI Taxonomy" id="2742824"/>
    <lineage>
        <taxon>Bacteria</taxon>
        <taxon>Pseudomonadati</taxon>
        <taxon>Pseudomonadota</taxon>
        <taxon>Betaproteobacteria</taxon>
        <taxon>Burkholderiales</taxon>
        <taxon>Sphaerotilaceae</taxon>
        <taxon>Piscinibacter</taxon>
    </lineage>
</organism>
<feature type="domain" description="Serine aminopeptidase S33" evidence="1">
    <location>
        <begin position="255"/>
        <end position="302"/>
    </location>
</feature>
<accession>A0A7Y6NJH0</accession>
<evidence type="ECO:0000313" key="2">
    <source>
        <dbReference type="EMBL" id="NUZ04244.1"/>
    </source>
</evidence>
<gene>
    <name evidence="2" type="ORF">HQN59_00575</name>
</gene>
<dbReference type="GO" id="GO:0016787">
    <property type="term" value="F:hydrolase activity"/>
    <property type="evidence" value="ECO:0007669"/>
    <property type="project" value="UniProtKB-KW"/>
</dbReference>
<name>A0A7Y6NJH0_9BURK</name>
<protein>
    <submittedName>
        <fullName evidence="2">Alpha/beta fold hydrolase</fullName>
    </submittedName>
</protein>
<dbReference type="Proteomes" id="UP000529637">
    <property type="component" value="Unassembled WGS sequence"/>
</dbReference>
<sequence length="324" mass="35833">MSPIDLNRRAIDAAGTASARTPDSAARRRRARLWRRSIATGLAAGSLLAGCTGLETQQRKWIFQPRPATAEMSLEEIASFASSQGMESVWIEHRSAISRRPIRLHALWAPHEGNADAPVLLYLHGARRDVGSNTWAIRNMQALGFSVLAVDYRGFGNSTNELPSELGAIEDARAAWDWLAARYPERPRYVFGYSLGGAVAVQLAAELAEQPAARQPRGVILEATFTSIRDMFQTLRWGWLPISALITERFDSLDAIQRVTAPLLVVHGSDDDFVPARFGQALYERARAARKQFVLVEGGTHYSTNWRGAEQYRVALKQMFGVGG</sequence>
<dbReference type="AlphaFoldDB" id="A0A7Y6NJH0"/>
<dbReference type="RefSeq" id="WP_176065048.1">
    <property type="nucleotide sequence ID" value="NZ_JABWMJ010000001.1"/>
</dbReference>